<dbReference type="Gene3D" id="3.40.50.300">
    <property type="entry name" value="P-loop containing nucleotide triphosphate hydrolases"/>
    <property type="match status" value="1"/>
</dbReference>
<dbReference type="PROSITE" id="PS50893">
    <property type="entry name" value="ABC_TRANSPORTER_2"/>
    <property type="match status" value="1"/>
</dbReference>
<keyword evidence="6" id="KW-1185">Reference proteome</keyword>
<keyword evidence="2" id="KW-0547">Nucleotide-binding</keyword>
<dbReference type="GO" id="GO:0022857">
    <property type="term" value="F:transmembrane transporter activity"/>
    <property type="evidence" value="ECO:0007669"/>
    <property type="project" value="TreeGrafter"/>
</dbReference>
<accession>A0A3B0CJE1</accession>
<dbReference type="InterPro" id="IPR017911">
    <property type="entry name" value="MacB-like_ATP-bd"/>
</dbReference>
<dbReference type="EMBL" id="RBAH01000008">
    <property type="protein sequence ID" value="RKN84447.1"/>
    <property type="molecule type" value="Genomic_DNA"/>
</dbReference>
<dbReference type="FunFam" id="3.40.50.300:FF:000032">
    <property type="entry name" value="Export ABC transporter ATP-binding protein"/>
    <property type="match status" value="1"/>
</dbReference>
<dbReference type="PANTHER" id="PTHR24220:SF86">
    <property type="entry name" value="ABC TRANSPORTER ABCH.1"/>
    <property type="match status" value="1"/>
</dbReference>
<evidence type="ECO:0000259" key="4">
    <source>
        <dbReference type="PROSITE" id="PS50893"/>
    </source>
</evidence>
<dbReference type="Pfam" id="PF00005">
    <property type="entry name" value="ABC_tran"/>
    <property type="match status" value="1"/>
</dbReference>
<sequence length="238" mass="25764">MSVNIIELKDICKSYGSGTEEIQILRNVSLTVETGDFVAIVGPSGSGKSTLMNTIGLLDTPTSGSYILDGVKTDKLSDSQMAVVRNKKIGFIFQQFNLLPRLTALENVELPLIYAGVGKTERRDRAKKMLESLGMGARTDHRPSQLSGGQQQRVAIARALAATPALLLADEPTGALDSKTGTEVLELMIKLNDEGNTIVLITHDLHIAEHAKRVISIRDGEIVEDKINVSQSRQVVTV</sequence>
<evidence type="ECO:0000256" key="1">
    <source>
        <dbReference type="ARBA" id="ARBA00022448"/>
    </source>
</evidence>
<feature type="domain" description="ABC transporter" evidence="4">
    <location>
        <begin position="6"/>
        <end position="238"/>
    </location>
</feature>
<dbReference type="PROSITE" id="PS00211">
    <property type="entry name" value="ABC_TRANSPORTER_1"/>
    <property type="match status" value="1"/>
</dbReference>
<evidence type="ECO:0000256" key="3">
    <source>
        <dbReference type="ARBA" id="ARBA00022840"/>
    </source>
</evidence>
<reference evidence="5 6" key="1">
    <citation type="journal article" date="2007" name="Int. J. Syst. Evol. Microbiol.">
        <title>Paenibacillus ginsengarvi sp. nov., isolated from soil from ginseng cultivation.</title>
        <authorList>
            <person name="Yoon M.H."/>
            <person name="Ten L.N."/>
            <person name="Im W.T."/>
        </authorList>
    </citation>
    <scope>NUCLEOTIDE SEQUENCE [LARGE SCALE GENOMIC DNA]</scope>
    <source>
        <strain evidence="5 6">KCTC 13059</strain>
    </source>
</reference>
<dbReference type="OrthoDB" id="9791546at2"/>
<dbReference type="CDD" id="cd03255">
    <property type="entry name" value="ABC_MJ0796_LolCDE_FtsE"/>
    <property type="match status" value="1"/>
</dbReference>
<dbReference type="GO" id="GO:0005886">
    <property type="term" value="C:plasma membrane"/>
    <property type="evidence" value="ECO:0007669"/>
    <property type="project" value="TreeGrafter"/>
</dbReference>
<dbReference type="GO" id="GO:0005524">
    <property type="term" value="F:ATP binding"/>
    <property type="evidence" value="ECO:0007669"/>
    <property type="project" value="UniProtKB-KW"/>
</dbReference>
<dbReference type="PANTHER" id="PTHR24220">
    <property type="entry name" value="IMPORT ATP-BINDING PROTEIN"/>
    <property type="match status" value="1"/>
</dbReference>
<dbReference type="AlphaFoldDB" id="A0A3B0CJE1"/>
<dbReference type="SUPFAM" id="SSF52540">
    <property type="entry name" value="P-loop containing nucleoside triphosphate hydrolases"/>
    <property type="match status" value="1"/>
</dbReference>
<dbReference type="SMART" id="SM00382">
    <property type="entry name" value="AAA"/>
    <property type="match status" value="1"/>
</dbReference>
<gene>
    <name evidence="5" type="ORF">D7M11_13270</name>
</gene>
<dbReference type="InterPro" id="IPR015854">
    <property type="entry name" value="ABC_transpr_LolD-like"/>
</dbReference>
<dbReference type="InterPro" id="IPR003439">
    <property type="entry name" value="ABC_transporter-like_ATP-bd"/>
</dbReference>
<dbReference type="GO" id="GO:0016887">
    <property type="term" value="F:ATP hydrolysis activity"/>
    <property type="evidence" value="ECO:0007669"/>
    <property type="project" value="InterPro"/>
</dbReference>
<dbReference type="InterPro" id="IPR027417">
    <property type="entry name" value="P-loop_NTPase"/>
</dbReference>
<name>A0A3B0CJE1_9BACL</name>
<proteinExistence type="predicted"/>
<dbReference type="InterPro" id="IPR003593">
    <property type="entry name" value="AAA+_ATPase"/>
</dbReference>
<dbReference type="InterPro" id="IPR017871">
    <property type="entry name" value="ABC_transporter-like_CS"/>
</dbReference>
<dbReference type="Proteomes" id="UP000282311">
    <property type="component" value="Unassembled WGS sequence"/>
</dbReference>
<protein>
    <submittedName>
        <fullName evidence="5">ABC transporter ATP-binding protein</fullName>
    </submittedName>
</protein>
<dbReference type="RefSeq" id="WP_120747703.1">
    <property type="nucleotide sequence ID" value="NZ_RBAH01000008.1"/>
</dbReference>
<organism evidence="5 6">
    <name type="scientific">Paenibacillus ginsengarvi</name>
    <dbReference type="NCBI Taxonomy" id="400777"/>
    <lineage>
        <taxon>Bacteria</taxon>
        <taxon>Bacillati</taxon>
        <taxon>Bacillota</taxon>
        <taxon>Bacilli</taxon>
        <taxon>Bacillales</taxon>
        <taxon>Paenibacillaceae</taxon>
        <taxon>Paenibacillus</taxon>
    </lineage>
</organism>
<evidence type="ECO:0000313" key="5">
    <source>
        <dbReference type="EMBL" id="RKN84447.1"/>
    </source>
</evidence>
<evidence type="ECO:0000313" key="6">
    <source>
        <dbReference type="Proteomes" id="UP000282311"/>
    </source>
</evidence>
<dbReference type="GO" id="GO:0098796">
    <property type="term" value="C:membrane protein complex"/>
    <property type="evidence" value="ECO:0007669"/>
    <property type="project" value="UniProtKB-ARBA"/>
</dbReference>
<evidence type="ECO:0000256" key="2">
    <source>
        <dbReference type="ARBA" id="ARBA00022741"/>
    </source>
</evidence>
<keyword evidence="3 5" id="KW-0067">ATP-binding</keyword>
<comment type="caution">
    <text evidence="5">The sequence shown here is derived from an EMBL/GenBank/DDBJ whole genome shotgun (WGS) entry which is preliminary data.</text>
</comment>
<keyword evidence="1" id="KW-0813">Transport</keyword>